<evidence type="ECO:0000256" key="3">
    <source>
        <dbReference type="ARBA" id="ARBA00022737"/>
    </source>
</evidence>
<keyword evidence="5" id="KW-0411">Iron-sulfur</keyword>
<dbReference type="GO" id="GO:0016651">
    <property type="term" value="F:oxidoreductase activity, acting on NAD(P)H"/>
    <property type="evidence" value="ECO:0007669"/>
    <property type="project" value="InterPro"/>
</dbReference>
<feature type="region of interest" description="Disordered" evidence="6">
    <location>
        <begin position="102"/>
        <end position="140"/>
    </location>
</feature>
<evidence type="ECO:0000259" key="7">
    <source>
        <dbReference type="PROSITE" id="PS51379"/>
    </source>
</evidence>
<dbReference type="SUPFAM" id="SSF46548">
    <property type="entry name" value="alpha-helical ferredoxin"/>
    <property type="match status" value="1"/>
</dbReference>
<keyword evidence="4" id="KW-0408">Iron</keyword>
<feature type="compositionally biased region" description="Basic and acidic residues" evidence="6">
    <location>
        <begin position="119"/>
        <end position="140"/>
    </location>
</feature>
<dbReference type="PANTHER" id="PTHR10849">
    <property type="entry name" value="NADH DEHYDROGENASE UBIQUINONE IRON-SULFUR PROTEIN 8, MITOCHONDRIAL"/>
    <property type="match status" value="1"/>
</dbReference>
<evidence type="ECO:0000313" key="8">
    <source>
        <dbReference type="EMBL" id="TVM19823.1"/>
    </source>
</evidence>
<feature type="domain" description="4Fe-4S ferredoxin-type" evidence="7">
    <location>
        <begin position="35"/>
        <end position="65"/>
    </location>
</feature>
<accession>A0A7M3MJ37</accession>
<dbReference type="PROSITE" id="PS00198">
    <property type="entry name" value="4FE4S_FER_1"/>
    <property type="match status" value="2"/>
</dbReference>
<dbReference type="Proteomes" id="UP000448292">
    <property type="component" value="Unassembled WGS sequence"/>
</dbReference>
<dbReference type="RefSeq" id="WP_144301284.1">
    <property type="nucleotide sequence ID" value="NZ_QMIE01000001.1"/>
</dbReference>
<evidence type="ECO:0000256" key="5">
    <source>
        <dbReference type="ARBA" id="ARBA00023014"/>
    </source>
</evidence>
<dbReference type="OrthoDB" id="9808559at2"/>
<name>A0A7M3MJ37_9BACT</name>
<keyword evidence="2" id="KW-0479">Metal-binding</keyword>
<keyword evidence="1" id="KW-0004">4Fe-4S</keyword>
<protein>
    <submittedName>
        <fullName evidence="8">4Fe-4S ferredoxin</fullName>
    </submittedName>
</protein>
<evidence type="ECO:0000256" key="1">
    <source>
        <dbReference type="ARBA" id="ARBA00022485"/>
    </source>
</evidence>
<evidence type="ECO:0000313" key="9">
    <source>
        <dbReference type="Proteomes" id="UP000448292"/>
    </source>
</evidence>
<feature type="domain" description="4Fe-4S ferredoxin-type" evidence="7">
    <location>
        <begin position="67"/>
        <end position="96"/>
    </location>
</feature>
<evidence type="ECO:0000256" key="4">
    <source>
        <dbReference type="ARBA" id="ARBA00023004"/>
    </source>
</evidence>
<comment type="caution">
    <text evidence="8">The sequence shown here is derived from an EMBL/GenBank/DDBJ whole genome shotgun (WGS) entry which is preliminary data.</text>
</comment>
<keyword evidence="3" id="KW-0677">Repeat</keyword>
<dbReference type="GO" id="GO:0051539">
    <property type="term" value="F:4 iron, 4 sulfur cluster binding"/>
    <property type="evidence" value="ECO:0007669"/>
    <property type="project" value="UniProtKB-KW"/>
</dbReference>
<gene>
    <name evidence="8" type="ORF">DPQ33_00885</name>
</gene>
<dbReference type="EMBL" id="QMIE01000001">
    <property type="protein sequence ID" value="TVM19823.1"/>
    <property type="molecule type" value="Genomic_DNA"/>
</dbReference>
<dbReference type="InterPro" id="IPR017900">
    <property type="entry name" value="4Fe4S_Fe_S_CS"/>
</dbReference>
<dbReference type="PROSITE" id="PS51379">
    <property type="entry name" value="4FE4S_FER_2"/>
    <property type="match status" value="2"/>
</dbReference>
<evidence type="ECO:0000256" key="6">
    <source>
        <dbReference type="SAM" id="MobiDB-lite"/>
    </source>
</evidence>
<keyword evidence="9" id="KW-1185">Reference proteome</keyword>
<reference evidence="8 9" key="1">
    <citation type="submission" date="2018-06" db="EMBL/GenBank/DDBJ databases">
        <title>Complete genome of Desulfovibrio indonesiensis P37SLT.</title>
        <authorList>
            <person name="Crispim J.S."/>
            <person name="Vidigal P.M.P."/>
            <person name="Silva L.C.F."/>
            <person name="Laguardia C.N."/>
            <person name="Araujo L.C."/>
            <person name="Dias R.S."/>
            <person name="Sousa M.P."/>
            <person name="Paula S.O."/>
            <person name="Silva C."/>
        </authorList>
    </citation>
    <scope>NUCLEOTIDE SEQUENCE [LARGE SCALE GENOMIC DNA]</scope>
    <source>
        <strain evidence="8 9">P37SLT</strain>
    </source>
</reference>
<dbReference type="GO" id="GO:0046872">
    <property type="term" value="F:metal ion binding"/>
    <property type="evidence" value="ECO:0007669"/>
    <property type="project" value="UniProtKB-KW"/>
</dbReference>
<dbReference type="InterPro" id="IPR017896">
    <property type="entry name" value="4Fe4S_Fe-S-bd"/>
</dbReference>
<dbReference type="Pfam" id="PF12838">
    <property type="entry name" value="Fer4_7"/>
    <property type="match status" value="1"/>
</dbReference>
<dbReference type="GO" id="GO:0016020">
    <property type="term" value="C:membrane"/>
    <property type="evidence" value="ECO:0007669"/>
    <property type="project" value="InterPro"/>
</dbReference>
<dbReference type="InterPro" id="IPR010226">
    <property type="entry name" value="NADH_quinone_OxRdtase_chainI"/>
</dbReference>
<dbReference type="AlphaFoldDB" id="A0A7M3MJ37"/>
<organism evidence="8 9">
    <name type="scientific">Oceanidesulfovibrio indonesiensis</name>
    <dbReference type="NCBI Taxonomy" id="54767"/>
    <lineage>
        <taxon>Bacteria</taxon>
        <taxon>Pseudomonadati</taxon>
        <taxon>Thermodesulfobacteriota</taxon>
        <taxon>Desulfovibrionia</taxon>
        <taxon>Desulfovibrionales</taxon>
        <taxon>Desulfovibrionaceae</taxon>
        <taxon>Oceanidesulfovibrio</taxon>
    </lineage>
</organism>
<dbReference type="Gene3D" id="3.30.70.3270">
    <property type="match status" value="1"/>
</dbReference>
<sequence length="140" mass="15927">MKFTPMTVNVLKNLFNTKSTRPYPFVVRDPFPDARGELYNEIEKCIFCGSCSRKCPSQCITVDKEKGLWTCDPFACVYCGTCMDVCPVHCLHHKETWRHVTPEREMIVQQGTPPKPKKKKEDAGEGNDKKAAAKKNDAKK</sequence>
<evidence type="ECO:0000256" key="2">
    <source>
        <dbReference type="ARBA" id="ARBA00022723"/>
    </source>
</evidence>
<proteinExistence type="predicted"/>